<evidence type="ECO:0000313" key="3">
    <source>
        <dbReference type="Proteomes" id="UP000186817"/>
    </source>
</evidence>
<dbReference type="EMBL" id="LSRX01000801">
    <property type="protein sequence ID" value="OLP88662.1"/>
    <property type="molecule type" value="Genomic_DNA"/>
</dbReference>
<sequence length="338" mass="36368">MGFSWSSCIAQAATLACCVEAGVCTSSFMDLDSPPPSGPEICGVATDDTFFFHFDKELGRKRLSDLDAVLAANGMPKNATKDVSLQSSMTALGCCIDEETGTAQPEPSKITALFLAWIDLLNKGHASPRSVSRALGLHQWFCLLQRPAFCVFDAVYEFVRREPSFVSADLPSSVGAELAVAAFIMPLLCADLRRTFLPQLTACDAAPAFGFGVAYMRCSRAAAAEVGALAERRGDYVKFYLGFKVAISARARYKAHSGEILPEARHAGIGCEGSILPVSLRLLMLNACIAGMNFLAELLQEGTDAGDAEIPRAEVEPDVFEGFRSRLQILQPSYDSHS</sequence>
<evidence type="ECO:0000256" key="1">
    <source>
        <dbReference type="SAM" id="SignalP"/>
    </source>
</evidence>
<protein>
    <submittedName>
        <fullName evidence="2">Uncharacterized protein</fullName>
    </submittedName>
</protein>
<gene>
    <name evidence="2" type="ORF">AK812_SmicGene29969</name>
</gene>
<dbReference type="AlphaFoldDB" id="A0A1Q9D0H5"/>
<feature type="signal peptide" evidence="1">
    <location>
        <begin position="1"/>
        <end position="21"/>
    </location>
</feature>
<evidence type="ECO:0000313" key="2">
    <source>
        <dbReference type="EMBL" id="OLP88662.1"/>
    </source>
</evidence>
<dbReference type="Proteomes" id="UP000186817">
    <property type="component" value="Unassembled WGS sequence"/>
</dbReference>
<comment type="caution">
    <text evidence="2">The sequence shown here is derived from an EMBL/GenBank/DDBJ whole genome shotgun (WGS) entry which is preliminary data.</text>
</comment>
<dbReference type="OrthoDB" id="430113at2759"/>
<reference evidence="2 3" key="1">
    <citation type="submission" date="2016-02" db="EMBL/GenBank/DDBJ databases">
        <title>Genome analysis of coral dinoflagellate symbionts highlights evolutionary adaptations to a symbiotic lifestyle.</title>
        <authorList>
            <person name="Aranda M."/>
            <person name="Li Y."/>
            <person name="Liew Y.J."/>
            <person name="Baumgarten S."/>
            <person name="Simakov O."/>
            <person name="Wilson M."/>
            <person name="Piel J."/>
            <person name="Ashoor H."/>
            <person name="Bougouffa S."/>
            <person name="Bajic V.B."/>
            <person name="Ryu T."/>
            <person name="Ravasi T."/>
            <person name="Bayer T."/>
            <person name="Micklem G."/>
            <person name="Kim H."/>
            <person name="Bhak J."/>
            <person name="Lajeunesse T.C."/>
            <person name="Voolstra C.R."/>
        </authorList>
    </citation>
    <scope>NUCLEOTIDE SEQUENCE [LARGE SCALE GENOMIC DNA]</scope>
    <source>
        <strain evidence="2 3">CCMP2467</strain>
    </source>
</reference>
<feature type="chain" id="PRO_5012480651" evidence="1">
    <location>
        <begin position="22"/>
        <end position="338"/>
    </location>
</feature>
<accession>A0A1Q9D0H5</accession>
<keyword evidence="1" id="KW-0732">Signal</keyword>
<proteinExistence type="predicted"/>
<name>A0A1Q9D0H5_SYMMI</name>
<organism evidence="2 3">
    <name type="scientific">Symbiodinium microadriaticum</name>
    <name type="common">Dinoflagellate</name>
    <name type="synonym">Zooxanthella microadriatica</name>
    <dbReference type="NCBI Taxonomy" id="2951"/>
    <lineage>
        <taxon>Eukaryota</taxon>
        <taxon>Sar</taxon>
        <taxon>Alveolata</taxon>
        <taxon>Dinophyceae</taxon>
        <taxon>Suessiales</taxon>
        <taxon>Symbiodiniaceae</taxon>
        <taxon>Symbiodinium</taxon>
    </lineage>
</organism>
<keyword evidence="3" id="KW-1185">Reference proteome</keyword>